<protein>
    <submittedName>
        <fullName evidence="3">CpaF family protein</fullName>
    </submittedName>
</protein>
<dbReference type="PANTHER" id="PTHR30486:SF15">
    <property type="entry name" value="TYPE II_IV SECRETION SYSTEM ATPASE"/>
    <property type="match status" value="1"/>
</dbReference>
<sequence>MDVELIRKLAGNLNKVVPAEITAADTAQTQDAAISQENLSRLRGYVQLALRQQLKPEELGKSRDPLVRSRLRSIVMRALVELDIPIGSGAAAALVEELADDLLGFGPIEQFFYDPEVTEIKVNRYDLIRVEKHGVERVAEGVRFRDEEHCRDILERMLAPTGRRIDISSPRVNARLFDGSRLIAHISPVAVEGTTITIRRFRQDMTVENLLKRGVLTREVLEFLKAAVKARMNIVICGGTSSGKTTLLNCIASFIPDEESIVTIEDPAELQLQHRNVRRLEAKPPNQEGKGAVTQRDLMVDALRMAPKRIIIGECRAGEAFDMLQAMNTGHLGSMTTIHANSARHGTRRLVNMVQMAGLDLPYEAIIEQIADAVDIFIHVLKDRSGRRRLDHIVEVTGVERTPEGVLNVGLNPLWQYDRSSGKLVWVAEKFTRERIFREEGGWTC</sequence>
<dbReference type="InterPro" id="IPR050921">
    <property type="entry name" value="T4SS_GSP_E_ATPase"/>
</dbReference>
<dbReference type="Proteomes" id="UP000271256">
    <property type="component" value="Unassembled WGS sequence"/>
</dbReference>
<dbReference type="RefSeq" id="WP_121450170.1">
    <property type="nucleotide sequence ID" value="NZ_RBWE01000001.1"/>
</dbReference>
<accession>A0A494WR78</accession>
<comment type="similarity">
    <text evidence="1">Belongs to the GSP E family.</text>
</comment>
<evidence type="ECO:0000313" key="4">
    <source>
        <dbReference type="Proteomes" id="UP000271256"/>
    </source>
</evidence>
<evidence type="ECO:0000313" key="3">
    <source>
        <dbReference type="EMBL" id="RKO65698.1"/>
    </source>
</evidence>
<name>A0A494WR78_9FIRM</name>
<dbReference type="GO" id="GO:0016887">
    <property type="term" value="F:ATP hydrolysis activity"/>
    <property type="evidence" value="ECO:0007669"/>
    <property type="project" value="InterPro"/>
</dbReference>
<dbReference type="Pfam" id="PF00437">
    <property type="entry name" value="T2SSE"/>
    <property type="match status" value="1"/>
</dbReference>
<dbReference type="Gene3D" id="3.30.450.380">
    <property type="match status" value="1"/>
</dbReference>
<dbReference type="CDD" id="cd01130">
    <property type="entry name" value="VirB11-like_ATPase"/>
    <property type="match status" value="1"/>
</dbReference>
<dbReference type="InterPro" id="IPR001482">
    <property type="entry name" value="T2SS/T4SS_dom"/>
</dbReference>
<comment type="caution">
    <text evidence="3">The sequence shown here is derived from an EMBL/GenBank/DDBJ whole genome shotgun (WGS) entry which is preliminary data.</text>
</comment>
<dbReference type="PANTHER" id="PTHR30486">
    <property type="entry name" value="TWITCHING MOTILITY PROTEIN PILT"/>
    <property type="match status" value="1"/>
</dbReference>
<dbReference type="SUPFAM" id="SSF52540">
    <property type="entry name" value="P-loop containing nucleoside triphosphate hydrolases"/>
    <property type="match status" value="1"/>
</dbReference>
<gene>
    <name evidence="3" type="ORF">D7024_01080</name>
</gene>
<keyword evidence="4" id="KW-1185">Reference proteome</keyword>
<dbReference type="Gene3D" id="3.40.50.300">
    <property type="entry name" value="P-loop containing nucleotide triphosphate hydrolases"/>
    <property type="match status" value="1"/>
</dbReference>
<dbReference type="OrthoDB" id="9810761at2"/>
<dbReference type="InterPro" id="IPR027417">
    <property type="entry name" value="P-loop_NTPase"/>
</dbReference>
<reference evidence="3 4" key="1">
    <citation type="submission" date="2018-10" db="EMBL/GenBank/DDBJ databases">
        <authorList>
            <person name="Grouzdev D.S."/>
            <person name="Krutkina M.S."/>
            <person name="Tourova T.P."/>
            <person name="Nazina T.N."/>
        </authorList>
    </citation>
    <scope>NUCLEOTIDE SEQUENCE [LARGE SCALE GENOMIC DNA]</scope>
    <source>
        <strain evidence="3 4">435</strain>
    </source>
</reference>
<evidence type="ECO:0000259" key="2">
    <source>
        <dbReference type="Pfam" id="PF00437"/>
    </source>
</evidence>
<evidence type="ECO:0000256" key="1">
    <source>
        <dbReference type="ARBA" id="ARBA00006611"/>
    </source>
</evidence>
<organism evidence="3 4">
    <name type="scientific">Desulfofundulus salinus</name>
    <dbReference type="NCBI Taxonomy" id="2419843"/>
    <lineage>
        <taxon>Bacteria</taxon>
        <taxon>Bacillati</taxon>
        <taxon>Bacillota</taxon>
        <taxon>Clostridia</taxon>
        <taxon>Eubacteriales</taxon>
        <taxon>Peptococcaceae</taxon>
        <taxon>Desulfofundulus</taxon>
    </lineage>
</organism>
<dbReference type="EMBL" id="RBWE01000001">
    <property type="protein sequence ID" value="RKO65698.1"/>
    <property type="molecule type" value="Genomic_DNA"/>
</dbReference>
<dbReference type="AlphaFoldDB" id="A0A494WR78"/>
<proteinExistence type="inferred from homology"/>
<feature type="domain" description="Bacterial type II secretion system protein E" evidence="2">
    <location>
        <begin position="104"/>
        <end position="376"/>
    </location>
</feature>